<keyword evidence="1" id="KW-0378">Hydrolase</keyword>
<sequence>MPPPPLTCVLFDFAWTLFAGDPDTWVRGAAQAIGRPVADGEPAAISAAYMDRLRTTATDPAHLARDLDPSVYDAAISVVLTGIPGVTPDFAAALAATHMTSLAPYADVASTFKTLKTLGVRIGVVSNIGCDLRPAFTRNGLDGFVDAFVLSYEVGFVKPDPAIWKAALHALRADPAETVMVGDHPAGDGGAVVAGIAALVLPQVASPLEPRGLDHVVALVHGRARKS</sequence>
<dbReference type="PANTHER" id="PTHR46649:SF4">
    <property type="entry name" value="HALOACID DEHALOGENASE-LIKE HYDROLASE (HAD) SUPERFAMILY PROTEIN"/>
    <property type="match status" value="1"/>
</dbReference>
<dbReference type="eggNOG" id="COG1011">
    <property type="taxonomic scope" value="Bacteria"/>
</dbReference>
<gene>
    <name evidence="1" type="ORF">AFR_30180</name>
</gene>
<dbReference type="Proteomes" id="UP000017746">
    <property type="component" value="Chromosome"/>
</dbReference>
<dbReference type="Pfam" id="PF00702">
    <property type="entry name" value="Hydrolase"/>
    <property type="match status" value="1"/>
</dbReference>
<dbReference type="EMBL" id="CP006272">
    <property type="protein sequence ID" value="AGZ44296.1"/>
    <property type="molecule type" value="Genomic_DNA"/>
</dbReference>
<dbReference type="HOGENOM" id="CLU_045011_8_0_11"/>
<name>U5W8N1_9ACTN</name>
<dbReference type="InterPro" id="IPR023214">
    <property type="entry name" value="HAD_sf"/>
</dbReference>
<dbReference type="PRINTS" id="PR00413">
    <property type="entry name" value="HADHALOGNASE"/>
</dbReference>
<dbReference type="OrthoDB" id="3362560at2"/>
<dbReference type="PANTHER" id="PTHR46649">
    <property type="match status" value="1"/>
</dbReference>
<protein>
    <submittedName>
        <fullName evidence="1">Haloacid dehalogenase domain-containing protein hydrolase</fullName>
    </submittedName>
</protein>
<evidence type="ECO:0000313" key="2">
    <source>
        <dbReference type="Proteomes" id="UP000017746"/>
    </source>
</evidence>
<dbReference type="Gene3D" id="3.40.50.1000">
    <property type="entry name" value="HAD superfamily/HAD-like"/>
    <property type="match status" value="1"/>
</dbReference>
<dbReference type="PATRIC" id="fig|1246995.3.peg.6111"/>
<dbReference type="InterPro" id="IPR006439">
    <property type="entry name" value="HAD-SF_hydro_IA"/>
</dbReference>
<dbReference type="SUPFAM" id="SSF56784">
    <property type="entry name" value="HAD-like"/>
    <property type="match status" value="1"/>
</dbReference>
<reference evidence="1 2" key="1">
    <citation type="journal article" date="2014" name="J. Biotechnol.">
        <title>Complete genome sequence of the actinobacterium Actinoplanes friuliensis HAG 010964, producer of the lipopeptide antibiotic friulimycin.</title>
        <authorList>
            <person name="Ruckert C."/>
            <person name="Szczepanowski R."/>
            <person name="Albersmeier A."/>
            <person name="Goesmann A."/>
            <person name="Fischer N."/>
            <person name="Steinkamper A."/>
            <person name="Puhler A."/>
            <person name="Biener R."/>
            <person name="Schwartz D."/>
            <person name="Kalinowski J."/>
        </authorList>
    </citation>
    <scope>NUCLEOTIDE SEQUENCE [LARGE SCALE GENOMIC DNA]</scope>
    <source>
        <strain evidence="1 2">DSM 7358</strain>
    </source>
</reference>
<keyword evidence="2" id="KW-1185">Reference proteome</keyword>
<accession>U5W8N1</accession>
<dbReference type="GO" id="GO:0016787">
    <property type="term" value="F:hydrolase activity"/>
    <property type="evidence" value="ECO:0007669"/>
    <property type="project" value="UniProtKB-KW"/>
</dbReference>
<dbReference type="AlphaFoldDB" id="U5W8N1"/>
<dbReference type="NCBIfam" id="TIGR01509">
    <property type="entry name" value="HAD-SF-IA-v3"/>
    <property type="match status" value="1"/>
</dbReference>
<evidence type="ECO:0000313" key="1">
    <source>
        <dbReference type="EMBL" id="AGZ44296.1"/>
    </source>
</evidence>
<dbReference type="STRING" id="1246995.AFR_30180"/>
<dbReference type="InterPro" id="IPR036412">
    <property type="entry name" value="HAD-like_sf"/>
</dbReference>
<dbReference type="KEGG" id="afs:AFR_30180"/>
<organism evidence="1 2">
    <name type="scientific">Actinoplanes friuliensis DSM 7358</name>
    <dbReference type="NCBI Taxonomy" id="1246995"/>
    <lineage>
        <taxon>Bacteria</taxon>
        <taxon>Bacillati</taxon>
        <taxon>Actinomycetota</taxon>
        <taxon>Actinomycetes</taxon>
        <taxon>Micromonosporales</taxon>
        <taxon>Micromonosporaceae</taxon>
        <taxon>Actinoplanes</taxon>
    </lineage>
</organism>
<dbReference type="NCBIfam" id="TIGR01549">
    <property type="entry name" value="HAD-SF-IA-v1"/>
    <property type="match status" value="1"/>
</dbReference>
<proteinExistence type="predicted"/>
<dbReference type="RefSeq" id="WP_023560633.1">
    <property type="nucleotide sequence ID" value="NC_022657.1"/>
</dbReference>